<dbReference type="OrthoDB" id="188042at2759"/>
<dbReference type="PANTHER" id="PTHR48152:SF3">
    <property type="entry name" value="DUF946 FAMILY PROTEIN (DUF946)"/>
    <property type="match status" value="1"/>
</dbReference>
<dbReference type="InParanoid" id="A0A2G5EW16"/>
<feature type="region of interest" description="Disordered" evidence="1">
    <location>
        <begin position="536"/>
        <end position="555"/>
    </location>
</feature>
<dbReference type="STRING" id="218851.A0A2G5EW16"/>
<reference evidence="2 3" key="1">
    <citation type="submission" date="2017-09" db="EMBL/GenBank/DDBJ databases">
        <title>WGS assembly of Aquilegia coerulea Goldsmith.</title>
        <authorList>
            <person name="Hodges S."/>
            <person name="Kramer E."/>
            <person name="Nordborg M."/>
            <person name="Tomkins J."/>
            <person name="Borevitz J."/>
            <person name="Derieg N."/>
            <person name="Yan J."/>
            <person name="Mihaltcheva S."/>
            <person name="Hayes R.D."/>
            <person name="Rokhsar D."/>
        </authorList>
    </citation>
    <scope>NUCLEOTIDE SEQUENCE [LARGE SCALE GENOMIC DNA]</scope>
    <source>
        <strain evidence="3">cv. Goldsmith</strain>
    </source>
</reference>
<name>A0A2G5EW16_AQUCA</name>
<evidence type="ECO:0000313" key="3">
    <source>
        <dbReference type="Proteomes" id="UP000230069"/>
    </source>
</evidence>
<dbReference type="InterPro" id="IPR009291">
    <property type="entry name" value="Vps62"/>
</dbReference>
<evidence type="ECO:0000313" key="2">
    <source>
        <dbReference type="EMBL" id="PIA59922.1"/>
    </source>
</evidence>
<dbReference type="PANTHER" id="PTHR48152">
    <property type="entry name" value="F1C9.34 PROTEIN"/>
    <property type="match status" value="1"/>
</dbReference>
<keyword evidence="3" id="KW-1185">Reference proteome</keyword>
<accession>A0A2G5EW16</accession>
<dbReference type="Pfam" id="PF06101">
    <property type="entry name" value="Vps62"/>
    <property type="match status" value="1"/>
</dbReference>
<sequence length="555" mass="60940">MGNCLPFHSGAIHVSKKKQVLPVETIFKLPSPLPPWPEGEGFASGSINLGGLEVCQVSTFNKIWATQEGGPDNLGATFFEPASLPSGYFMLGCYSQPNNTTLFGWVLAGKDECNALSCPLQMPVDYKLVWSSESSKIKQDGSGYIWLPIPPDGYKAVGHVVTNSSMKPPLDKIRCVRSDLTEDSQHDEWIWSNSNGINIYGMKPAIIGTQAPGVCVGTFIAQVDGVSPPITLSCLKNKADNLSSMPNLSQIQALVQNYSPWIYLHPDEQYLPSSVNWFFTNGALLYKQGDQSNPIPVDPTGSNLPQGGSNDGTYWLDLPIDGKAKDRVKKGDLSSAGAYLHVKTILGATFTDIAIWPFYPFNGAARAKVEFINVSLGKIGEHVGDWEHVTLRISNFTGELWRVFFSEHSGGTWIDASQLEFQGGNKVVTYASLHGHAFYSKPGLVLQGNTKIGIGIRNDTAKSKIVMDTGVRYEVVSAEYLGNVVVEPAWLNYYRKWGPKIDYDLDTELKKIEKFLPGKLKRELEKIVKSLPNEILGEDGPTGPKMKNNWSGDEV</sequence>
<evidence type="ECO:0000256" key="1">
    <source>
        <dbReference type="SAM" id="MobiDB-lite"/>
    </source>
</evidence>
<dbReference type="EMBL" id="KZ305021">
    <property type="protein sequence ID" value="PIA59922.1"/>
    <property type="molecule type" value="Genomic_DNA"/>
</dbReference>
<dbReference type="AlphaFoldDB" id="A0A2G5EW16"/>
<evidence type="ECO:0008006" key="4">
    <source>
        <dbReference type="Google" id="ProtNLM"/>
    </source>
</evidence>
<organism evidence="2 3">
    <name type="scientific">Aquilegia coerulea</name>
    <name type="common">Rocky mountain columbine</name>
    <dbReference type="NCBI Taxonomy" id="218851"/>
    <lineage>
        <taxon>Eukaryota</taxon>
        <taxon>Viridiplantae</taxon>
        <taxon>Streptophyta</taxon>
        <taxon>Embryophyta</taxon>
        <taxon>Tracheophyta</taxon>
        <taxon>Spermatophyta</taxon>
        <taxon>Magnoliopsida</taxon>
        <taxon>Ranunculales</taxon>
        <taxon>Ranunculaceae</taxon>
        <taxon>Thalictroideae</taxon>
        <taxon>Aquilegia</taxon>
    </lineage>
</organism>
<gene>
    <name evidence="2" type="ORF">AQUCO_00400648v1</name>
</gene>
<dbReference type="Proteomes" id="UP000230069">
    <property type="component" value="Unassembled WGS sequence"/>
</dbReference>
<protein>
    <recommendedName>
        <fullName evidence="4">Vacuolar protein sorting-associated protein 62</fullName>
    </recommendedName>
</protein>
<proteinExistence type="predicted"/>